<dbReference type="InterPro" id="IPR013221">
    <property type="entry name" value="Mur_ligase_cen"/>
</dbReference>
<dbReference type="InterPro" id="IPR005762">
    <property type="entry name" value="MurD"/>
</dbReference>
<dbReference type="AlphaFoldDB" id="A0A934SLW6"/>
<dbReference type="RefSeq" id="WP_200556386.1">
    <property type="nucleotide sequence ID" value="NZ_JAEPES010000003.1"/>
</dbReference>
<keyword evidence="7 8" id="KW-0131">Cell cycle</keyword>
<dbReference type="GO" id="GO:0051301">
    <property type="term" value="P:cell division"/>
    <property type="evidence" value="ECO:0007669"/>
    <property type="project" value="UniProtKB-KW"/>
</dbReference>
<dbReference type="InterPro" id="IPR036615">
    <property type="entry name" value="Mur_ligase_C_dom_sf"/>
</dbReference>
<dbReference type="Gene3D" id="3.40.50.720">
    <property type="entry name" value="NAD(P)-binding Rossmann-like Domain"/>
    <property type="match status" value="1"/>
</dbReference>
<keyword evidence="3 7" id="KW-0963">Cytoplasm</keyword>
<evidence type="ECO:0000256" key="8">
    <source>
        <dbReference type="RuleBase" id="RU003664"/>
    </source>
</evidence>
<dbReference type="Pfam" id="PF21799">
    <property type="entry name" value="MurD-like_N"/>
    <property type="match status" value="1"/>
</dbReference>
<feature type="domain" description="Mur ligase C-terminal" evidence="10">
    <location>
        <begin position="347"/>
        <end position="466"/>
    </location>
</feature>
<dbReference type="SUPFAM" id="SSF53244">
    <property type="entry name" value="MurD-like peptide ligases, peptide-binding domain"/>
    <property type="match status" value="1"/>
</dbReference>
<evidence type="ECO:0000256" key="3">
    <source>
        <dbReference type="ARBA" id="ARBA00022490"/>
    </source>
</evidence>
<accession>A0A934SLW6</accession>
<evidence type="ECO:0000256" key="4">
    <source>
        <dbReference type="ARBA" id="ARBA00022598"/>
    </source>
</evidence>
<dbReference type="Gene3D" id="3.40.1190.10">
    <property type="entry name" value="Mur-like, catalytic domain"/>
    <property type="match status" value="1"/>
</dbReference>
<dbReference type="GO" id="GO:0008360">
    <property type="term" value="P:regulation of cell shape"/>
    <property type="evidence" value="ECO:0007669"/>
    <property type="project" value="UniProtKB-KW"/>
</dbReference>
<feature type="binding site" evidence="7">
    <location>
        <begin position="139"/>
        <end position="145"/>
    </location>
    <ligand>
        <name>ATP</name>
        <dbReference type="ChEBI" id="CHEBI:30616"/>
    </ligand>
</feature>
<keyword evidence="7 8" id="KW-0133">Cell shape</keyword>
<dbReference type="NCBIfam" id="TIGR01087">
    <property type="entry name" value="murD"/>
    <property type="match status" value="1"/>
</dbReference>
<sequence>MTRRTPAAVAQLVSWNAEWRGLRVAVLGLGVTGFSVADTLAELGAEVLVIAERADVEFTRILDVLGVRWVQSDLERELVDFEPELVVVSPGFRPDHPLVVAAESTGAPLWGDVELAWRLRDKVTNPETGKPAEWIAITGTNGKTTTTQLTTAMIAEAGGRVVACGNVGVPVLDAIRDPLGWDVLVVELSSFQLHYLDSMSAWSAVCLNIAEDHLDWHGSAEAYRAAKGKVYQNAQAICLYNLADEATRELVEDAEVVEGCRAVGFGLGAPGPSDLGIIDGILIDRAFHDDRHHTALEITTVHDLVASGLASPHMTANVLAAAALARSAGVTIEQIRAALAAFRLDAHRTETIVEADGIRWVDDSKATNPHAAQAALSAFPSIVWVVGGLFKGVDVDALVAANVRRLRAAVVIGTDRQPVIEAFTRHAPELPVFEVATTDTEEVMPSAVRLAARVARAGDTVLLAPAAASMDQFTDYADRGVRFAEAVRRLGTAGTATGGTTDDDEHSAPPTDA</sequence>
<comment type="catalytic activity">
    <reaction evidence="7 8">
        <text>UDP-N-acetyl-alpha-D-muramoyl-L-alanine + D-glutamate + ATP = UDP-N-acetyl-alpha-D-muramoyl-L-alanyl-D-glutamate + ADP + phosphate + H(+)</text>
        <dbReference type="Rhea" id="RHEA:16429"/>
        <dbReference type="ChEBI" id="CHEBI:15378"/>
        <dbReference type="ChEBI" id="CHEBI:29986"/>
        <dbReference type="ChEBI" id="CHEBI:30616"/>
        <dbReference type="ChEBI" id="CHEBI:43474"/>
        <dbReference type="ChEBI" id="CHEBI:83898"/>
        <dbReference type="ChEBI" id="CHEBI:83900"/>
        <dbReference type="ChEBI" id="CHEBI:456216"/>
        <dbReference type="EC" id="6.3.2.9"/>
    </reaction>
</comment>
<evidence type="ECO:0000313" key="13">
    <source>
        <dbReference type="Proteomes" id="UP000636458"/>
    </source>
</evidence>
<evidence type="ECO:0000256" key="5">
    <source>
        <dbReference type="ARBA" id="ARBA00022741"/>
    </source>
</evidence>
<keyword evidence="7 8" id="KW-0961">Cell wall biogenesis/degradation</keyword>
<dbReference type="Proteomes" id="UP000636458">
    <property type="component" value="Unassembled WGS sequence"/>
</dbReference>
<feature type="region of interest" description="Disordered" evidence="9">
    <location>
        <begin position="493"/>
        <end position="513"/>
    </location>
</feature>
<protein>
    <recommendedName>
        <fullName evidence="7 8">UDP-N-acetylmuramoylalanine--D-glutamate ligase</fullName>
        <ecNumber evidence="7 8">6.3.2.9</ecNumber>
    </recommendedName>
    <alternativeName>
        <fullName evidence="7">D-glutamic acid-adding enzyme</fullName>
    </alternativeName>
    <alternativeName>
        <fullName evidence="7">UDP-N-acetylmuramoyl-L-alanyl-D-glutamate synthetase</fullName>
    </alternativeName>
</protein>
<comment type="similarity">
    <text evidence="7">Belongs to the MurCDEF family.</text>
</comment>
<keyword evidence="13" id="KW-1185">Reference proteome</keyword>
<dbReference type="SUPFAM" id="SSF51984">
    <property type="entry name" value="MurCD N-terminal domain"/>
    <property type="match status" value="1"/>
</dbReference>
<dbReference type="PANTHER" id="PTHR43692">
    <property type="entry name" value="UDP-N-ACETYLMURAMOYLALANINE--D-GLUTAMATE LIGASE"/>
    <property type="match status" value="1"/>
</dbReference>
<keyword evidence="4 7" id="KW-0436">Ligase</keyword>
<dbReference type="Pfam" id="PF02875">
    <property type="entry name" value="Mur_ligase_C"/>
    <property type="match status" value="1"/>
</dbReference>
<evidence type="ECO:0000256" key="6">
    <source>
        <dbReference type="ARBA" id="ARBA00022840"/>
    </source>
</evidence>
<comment type="caution">
    <text evidence="12">The sequence shown here is derived from an EMBL/GenBank/DDBJ whole genome shotgun (WGS) entry which is preliminary data.</text>
</comment>
<keyword evidence="7 8" id="KW-0132">Cell division</keyword>
<evidence type="ECO:0000256" key="7">
    <source>
        <dbReference type="HAMAP-Rule" id="MF_00639"/>
    </source>
</evidence>
<dbReference type="PANTHER" id="PTHR43692:SF1">
    <property type="entry name" value="UDP-N-ACETYLMURAMOYLALANINE--D-GLUTAMATE LIGASE"/>
    <property type="match status" value="1"/>
</dbReference>
<dbReference type="GO" id="GO:0071555">
    <property type="term" value="P:cell wall organization"/>
    <property type="evidence" value="ECO:0007669"/>
    <property type="project" value="UniProtKB-KW"/>
</dbReference>
<dbReference type="GO" id="GO:0005737">
    <property type="term" value="C:cytoplasm"/>
    <property type="evidence" value="ECO:0007669"/>
    <property type="project" value="UniProtKB-SubCell"/>
</dbReference>
<dbReference type="Gene3D" id="3.90.190.20">
    <property type="entry name" value="Mur ligase, C-terminal domain"/>
    <property type="match status" value="1"/>
</dbReference>
<dbReference type="HAMAP" id="MF_00639">
    <property type="entry name" value="MurD"/>
    <property type="match status" value="1"/>
</dbReference>
<dbReference type="GO" id="GO:0008764">
    <property type="term" value="F:UDP-N-acetylmuramoylalanine-D-glutamate ligase activity"/>
    <property type="evidence" value="ECO:0007669"/>
    <property type="project" value="UniProtKB-UniRule"/>
</dbReference>
<comment type="function">
    <text evidence="7 8">Cell wall formation. Catalyzes the addition of glutamate to the nucleotide precursor UDP-N-acetylmuramoyl-L-alanine (UMA).</text>
</comment>
<evidence type="ECO:0000313" key="12">
    <source>
        <dbReference type="EMBL" id="MBK4347755.1"/>
    </source>
</evidence>
<evidence type="ECO:0000256" key="1">
    <source>
        <dbReference type="ARBA" id="ARBA00004496"/>
    </source>
</evidence>
<gene>
    <name evidence="7" type="primary">murD</name>
    <name evidence="12" type="ORF">IV501_08930</name>
</gene>
<dbReference type="EC" id="6.3.2.9" evidence="7 8"/>
<keyword evidence="5 7" id="KW-0547">Nucleotide-binding</keyword>
<keyword evidence="6 7" id="KW-0067">ATP-binding</keyword>
<comment type="pathway">
    <text evidence="2 7 8">Cell wall biogenesis; peptidoglycan biosynthesis.</text>
</comment>
<evidence type="ECO:0000256" key="2">
    <source>
        <dbReference type="ARBA" id="ARBA00004752"/>
    </source>
</evidence>
<dbReference type="Pfam" id="PF08245">
    <property type="entry name" value="Mur_ligase_M"/>
    <property type="match status" value="1"/>
</dbReference>
<dbReference type="GO" id="GO:0005524">
    <property type="term" value="F:ATP binding"/>
    <property type="evidence" value="ECO:0007669"/>
    <property type="project" value="UniProtKB-UniRule"/>
</dbReference>
<organism evidence="12 13">
    <name type="scientific">Lacisediminihabitans changchengi</name>
    <dbReference type="NCBI Taxonomy" id="2787634"/>
    <lineage>
        <taxon>Bacteria</taxon>
        <taxon>Bacillati</taxon>
        <taxon>Actinomycetota</taxon>
        <taxon>Actinomycetes</taxon>
        <taxon>Micrococcales</taxon>
        <taxon>Microbacteriaceae</taxon>
        <taxon>Lacisediminihabitans</taxon>
    </lineage>
</organism>
<reference evidence="12" key="1">
    <citation type="submission" date="2021-01" db="EMBL/GenBank/DDBJ databases">
        <title>Lacisediminihabitans sp. nov. strain G11-30, isolated from Antarctic Soil.</title>
        <authorList>
            <person name="Li J."/>
        </authorList>
    </citation>
    <scope>NUCLEOTIDE SEQUENCE</scope>
    <source>
        <strain evidence="12">G11-30</strain>
    </source>
</reference>
<keyword evidence="7 8" id="KW-0573">Peptidoglycan synthesis</keyword>
<dbReference type="GO" id="GO:0009252">
    <property type="term" value="P:peptidoglycan biosynthetic process"/>
    <property type="evidence" value="ECO:0007669"/>
    <property type="project" value="UniProtKB-UniRule"/>
</dbReference>
<evidence type="ECO:0000259" key="11">
    <source>
        <dbReference type="Pfam" id="PF08245"/>
    </source>
</evidence>
<evidence type="ECO:0000259" key="10">
    <source>
        <dbReference type="Pfam" id="PF02875"/>
    </source>
</evidence>
<comment type="subcellular location">
    <subcellularLocation>
        <location evidence="1 7 8">Cytoplasm</location>
    </subcellularLocation>
</comment>
<dbReference type="EMBL" id="JAEPES010000003">
    <property type="protein sequence ID" value="MBK4347755.1"/>
    <property type="molecule type" value="Genomic_DNA"/>
</dbReference>
<name>A0A934SLW6_9MICO</name>
<dbReference type="SUPFAM" id="SSF53623">
    <property type="entry name" value="MurD-like peptide ligases, catalytic domain"/>
    <property type="match status" value="1"/>
</dbReference>
<dbReference type="InterPro" id="IPR004101">
    <property type="entry name" value="Mur_ligase_C"/>
</dbReference>
<feature type="domain" description="Mur ligase central" evidence="11">
    <location>
        <begin position="137"/>
        <end position="325"/>
    </location>
</feature>
<evidence type="ECO:0000256" key="9">
    <source>
        <dbReference type="SAM" id="MobiDB-lite"/>
    </source>
</evidence>
<proteinExistence type="inferred from homology"/>
<dbReference type="InterPro" id="IPR036565">
    <property type="entry name" value="Mur-like_cat_sf"/>
</dbReference>